<keyword evidence="6 9" id="KW-0175">Coiled coil</keyword>
<feature type="compositionally biased region" description="Basic and acidic residues" evidence="10">
    <location>
        <begin position="365"/>
        <end position="383"/>
    </location>
</feature>
<sequence length="722" mass="80245">MARLNESTTSAESVEVLKRRFVRQNREIARVNSVQSLRIRSLESEVSHLLSENVSLRERVITLSQEMERFEAARLLQNGVSDIKTKLDNKLMELGGLVADLGALPRKFNQPVTQMTEAAHPRQPSLDLREDMADLEPFPASEEGGRLPVILEDICYPRRTLQSQEIQEIMNSDIDVPHCLDPGEAPISQQEIMDGDSYSTLSKGIANTQELDSPGDNEAPLPPTLETRKKRKVGPSKARESVYDIPRGEPATEEHSELLLKSGAKRKFSGGDDEEFELVPPEKDDFQFSRPSHSPHLMHDEQLLSTRSDQCAIMRQVLLKGSSKGDGRPKRKVLEPKSINITPTEFRATVIHGQDYKPQAVMSDESDKKEVTRSTRPKGEVHCRRTTTNGSSCHKDTDNSRRETDRDGNLQIQSEALEENPTSSAASAAVPRAQDGFETFITFPNTSSRPTRRQRPVVSYAEPNLRVKMRRPTDEFIAAVGGNHNSRRPSSTHAARTISNDEADEDASCKINTGKAQGSNIEDRHPTTLSTTSADDSLRPPANLVPGRKGKTSSATREEIPISHDSVNERIQIDSHWKVEARELNGNLKERPMTDIQTEGELLTGVDSIDKPMNSSRSRCIPKVAPVSSRQSRRHSSNPKSSVREHCPEHEMGVTGTGQEITTKSGVCAENSSGTTVETLAYPRAFMHASEEDFESARGVGMNVRQMRDVPCAATRRRSMML</sequence>
<evidence type="ECO:0008006" key="15">
    <source>
        <dbReference type="Google" id="ProtNLM"/>
    </source>
</evidence>
<comment type="subcellular location">
    <subcellularLocation>
        <location evidence="1">Chromosome</location>
        <location evidence="1">Centromere</location>
    </subcellularLocation>
</comment>
<dbReference type="OrthoDB" id="5394106at2759"/>
<evidence type="ECO:0000313" key="14">
    <source>
        <dbReference type="Proteomes" id="UP000327118"/>
    </source>
</evidence>
<protein>
    <recommendedName>
        <fullName evidence="15">Shugoshin</fullName>
    </recommendedName>
</protein>
<dbReference type="GO" id="GO:0051301">
    <property type="term" value="P:cell division"/>
    <property type="evidence" value="ECO:0007669"/>
    <property type="project" value="UniProtKB-KW"/>
</dbReference>
<evidence type="ECO:0000259" key="11">
    <source>
        <dbReference type="Pfam" id="PF07557"/>
    </source>
</evidence>
<evidence type="ECO:0000256" key="6">
    <source>
        <dbReference type="ARBA" id="ARBA00023054"/>
    </source>
</evidence>
<dbReference type="GO" id="GO:0000779">
    <property type="term" value="C:condensed chromosome, centromeric region"/>
    <property type="evidence" value="ECO:0007669"/>
    <property type="project" value="UniProtKB-ARBA"/>
</dbReference>
<feature type="compositionally biased region" description="Basic and acidic residues" evidence="10">
    <location>
        <begin position="393"/>
        <end position="407"/>
    </location>
</feature>
<feature type="domain" description="Shugoshin N-terminal coiled-coil" evidence="12">
    <location>
        <begin position="17"/>
        <end position="61"/>
    </location>
</feature>
<dbReference type="GO" id="GO:0005634">
    <property type="term" value="C:nucleus"/>
    <property type="evidence" value="ECO:0007669"/>
    <property type="project" value="InterPro"/>
</dbReference>
<evidence type="ECO:0000256" key="9">
    <source>
        <dbReference type="SAM" id="Coils"/>
    </source>
</evidence>
<proteinExistence type="inferred from homology"/>
<keyword evidence="8" id="KW-0137">Centromere</keyword>
<keyword evidence="7" id="KW-0131">Cell cycle</keyword>
<organism evidence="13 14">
    <name type="scientific">Aspergillus coremiiformis</name>
    <dbReference type="NCBI Taxonomy" id="138285"/>
    <lineage>
        <taxon>Eukaryota</taxon>
        <taxon>Fungi</taxon>
        <taxon>Dikarya</taxon>
        <taxon>Ascomycota</taxon>
        <taxon>Pezizomycotina</taxon>
        <taxon>Eurotiomycetes</taxon>
        <taxon>Eurotiomycetidae</taxon>
        <taxon>Eurotiales</taxon>
        <taxon>Aspergillaceae</taxon>
        <taxon>Aspergillus</taxon>
        <taxon>Aspergillus subgen. Circumdati</taxon>
    </lineage>
</organism>
<evidence type="ECO:0000256" key="1">
    <source>
        <dbReference type="ARBA" id="ARBA00004584"/>
    </source>
</evidence>
<keyword evidence="14" id="KW-1185">Reference proteome</keyword>
<keyword evidence="3" id="KW-0158">Chromosome</keyword>
<feature type="compositionally biased region" description="Polar residues" evidence="10">
    <location>
        <begin position="488"/>
        <end position="500"/>
    </location>
</feature>
<evidence type="ECO:0000259" key="12">
    <source>
        <dbReference type="Pfam" id="PF07558"/>
    </source>
</evidence>
<dbReference type="InterPro" id="IPR011516">
    <property type="entry name" value="Shugoshin_N"/>
</dbReference>
<feature type="compositionally biased region" description="Polar residues" evidence="10">
    <location>
        <begin position="510"/>
        <end position="520"/>
    </location>
</feature>
<evidence type="ECO:0000256" key="10">
    <source>
        <dbReference type="SAM" id="MobiDB-lite"/>
    </source>
</evidence>
<dbReference type="GO" id="GO:0045132">
    <property type="term" value="P:meiotic chromosome segregation"/>
    <property type="evidence" value="ECO:0007669"/>
    <property type="project" value="InterPro"/>
</dbReference>
<evidence type="ECO:0000256" key="3">
    <source>
        <dbReference type="ARBA" id="ARBA00022454"/>
    </source>
</evidence>
<keyword evidence="5" id="KW-0159">Chromosome partition</keyword>
<dbReference type="Pfam" id="PF07557">
    <property type="entry name" value="Shugoshin_C"/>
    <property type="match status" value="1"/>
</dbReference>
<evidence type="ECO:0000256" key="4">
    <source>
        <dbReference type="ARBA" id="ARBA00022618"/>
    </source>
</evidence>
<dbReference type="Pfam" id="PF07558">
    <property type="entry name" value="Shugoshin_N"/>
    <property type="match status" value="1"/>
</dbReference>
<feature type="region of interest" description="Disordered" evidence="10">
    <location>
        <begin position="480"/>
        <end position="557"/>
    </location>
</feature>
<name>A0A5N6YXY8_9EURO</name>
<feature type="region of interest" description="Disordered" evidence="10">
    <location>
        <begin position="607"/>
        <end position="661"/>
    </location>
</feature>
<gene>
    <name evidence="13" type="ORF">BDV28DRAFT_143245</name>
</gene>
<evidence type="ECO:0000256" key="8">
    <source>
        <dbReference type="ARBA" id="ARBA00023328"/>
    </source>
</evidence>
<feature type="coiled-coil region" evidence="9">
    <location>
        <begin position="39"/>
        <end position="73"/>
    </location>
</feature>
<evidence type="ECO:0000256" key="7">
    <source>
        <dbReference type="ARBA" id="ARBA00023306"/>
    </source>
</evidence>
<feature type="compositionally biased region" description="Basic and acidic residues" evidence="10">
    <location>
        <begin position="642"/>
        <end position="652"/>
    </location>
</feature>
<reference evidence="14" key="1">
    <citation type="submission" date="2019-04" db="EMBL/GenBank/DDBJ databases">
        <title>Friends and foes A comparative genomics studyof 23 Aspergillus species from section Flavi.</title>
        <authorList>
            <consortium name="DOE Joint Genome Institute"/>
            <person name="Kjaerbolling I."/>
            <person name="Vesth T."/>
            <person name="Frisvad J.C."/>
            <person name="Nybo J.L."/>
            <person name="Theobald S."/>
            <person name="Kildgaard S."/>
            <person name="Isbrandt T."/>
            <person name="Kuo A."/>
            <person name="Sato A."/>
            <person name="Lyhne E.K."/>
            <person name="Kogle M.E."/>
            <person name="Wiebenga A."/>
            <person name="Kun R.S."/>
            <person name="Lubbers R.J."/>
            <person name="Makela M.R."/>
            <person name="Barry K."/>
            <person name="Chovatia M."/>
            <person name="Clum A."/>
            <person name="Daum C."/>
            <person name="Haridas S."/>
            <person name="He G."/>
            <person name="LaButti K."/>
            <person name="Lipzen A."/>
            <person name="Mondo S."/>
            <person name="Riley R."/>
            <person name="Salamov A."/>
            <person name="Simmons B.A."/>
            <person name="Magnuson J.K."/>
            <person name="Henrissat B."/>
            <person name="Mortensen U.H."/>
            <person name="Larsen T.O."/>
            <person name="Devries R.P."/>
            <person name="Grigoriev I.V."/>
            <person name="Machida M."/>
            <person name="Baker S.E."/>
            <person name="Andersen M.R."/>
        </authorList>
    </citation>
    <scope>NUCLEOTIDE SEQUENCE [LARGE SCALE GENOMIC DNA]</scope>
    <source>
        <strain evidence="14">CBS 553.77</strain>
    </source>
</reference>
<evidence type="ECO:0000256" key="5">
    <source>
        <dbReference type="ARBA" id="ARBA00022829"/>
    </source>
</evidence>
<dbReference type="InterPro" id="IPR011515">
    <property type="entry name" value="Shugoshin_C"/>
</dbReference>
<dbReference type="Proteomes" id="UP000327118">
    <property type="component" value="Unassembled WGS sequence"/>
</dbReference>
<keyword evidence="4" id="KW-0132">Cell division</keyword>
<evidence type="ECO:0000256" key="2">
    <source>
        <dbReference type="ARBA" id="ARBA00010845"/>
    </source>
</evidence>
<comment type="similarity">
    <text evidence="2">Belongs to the shugoshin family.</text>
</comment>
<feature type="region of interest" description="Disordered" evidence="10">
    <location>
        <begin position="440"/>
        <end position="460"/>
    </location>
</feature>
<evidence type="ECO:0000313" key="13">
    <source>
        <dbReference type="EMBL" id="KAE8348540.1"/>
    </source>
</evidence>
<feature type="region of interest" description="Disordered" evidence="10">
    <location>
        <begin position="357"/>
        <end position="407"/>
    </location>
</feature>
<dbReference type="AlphaFoldDB" id="A0A5N6YXY8"/>
<feature type="region of interest" description="Disordered" evidence="10">
    <location>
        <begin position="207"/>
        <end position="242"/>
    </location>
</feature>
<feature type="domain" description="Shugoshin C-terminal" evidence="11">
    <location>
        <begin position="448"/>
        <end position="471"/>
    </location>
</feature>
<dbReference type="EMBL" id="ML739458">
    <property type="protein sequence ID" value="KAE8348540.1"/>
    <property type="molecule type" value="Genomic_DNA"/>
</dbReference>
<accession>A0A5N6YXY8</accession>